<dbReference type="PROSITE" id="PS00101">
    <property type="entry name" value="HEXAPEP_TRANSFERASES"/>
    <property type="match status" value="1"/>
</dbReference>
<evidence type="ECO:0000256" key="2">
    <source>
        <dbReference type="ARBA" id="ARBA00022679"/>
    </source>
</evidence>
<proteinExistence type="inferred from homology"/>
<gene>
    <name evidence="4" type="ORF">HCA69_16180</name>
</gene>
<evidence type="ECO:0000256" key="1">
    <source>
        <dbReference type="ARBA" id="ARBA00007274"/>
    </source>
</evidence>
<dbReference type="EMBL" id="JAARWN010000029">
    <property type="protein sequence ID" value="MBC1937901.1"/>
    <property type="molecule type" value="Genomic_DNA"/>
</dbReference>
<evidence type="ECO:0000313" key="5">
    <source>
        <dbReference type="Proteomes" id="UP000535908"/>
    </source>
</evidence>
<dbReference type="Gene3D" id="2.160.10.10">
    <property type="entry name" value="Hexapeptide repeat proteins"/>
    <property type="match status" value="1"/>
</dbReference>
<reference evidence="4 5" key="1">
    <citation type="submission" date="2020-03" db="EMBL/GenBank/DDBJ databases">
        <title>Soil Listeria distribution.</title>
        <authorList>
            <person name="Liao J."/>
            <person name="Wiedmann M."/>
        </authorList>
    </citation>
    <scope>NUCLEOTIDE SEQUENCE [LARGE SCALE GENOMIC DNA]</scope>
    <source>
        <strain evidence="4 5">FSL L7-0741</strain>
    </source>
</reference>
<sequence>MEESTLLEKISNRTILENDPLFAEIHHIVKENKENVWRLNTSYLSEKERNDVVSDIIGKPVDPTFSVNLPLYTDFGRHLYIGKHVFINCNVMLTDLGGIYLEDHVLIGPGATILSVNHPVDPAIRRGLQLKSVRIKKNAWIGAGATILPGVTVGENAVVAANATVTKDVPDNTIVAGIPAKVIRSIDTEENI</sequence>
<dbReference type="InterPro" id="IPR018357">
    <property type="entry name" value="Hexapep_transf_CS"/>
</dbReference>
<dbReference type="PANTHER" id="PTHR23416">
    <property type="entry name" value="SIALIC ACID SYNTHASE-RELATED"/>
    <property type="match status" value="1"/>
</dbReference>
<dbReference type="AlphaFoldDB" id="A0A7X1CRB5"/>
<dbReference type="Proteomes" id="UP000535908">
    <property type="component" value="Unassembled WGS sequence"/>
</dbReference>
<dbReference type="Pfam" id="PF00132">
    <property type="entry name" value="Hexapep"/>
    <property type="match status" value="1"/>
</dbReference>
<organism evidence="4 5">
    <name type="scientific">Listeria grandensis</name>
    <dbReference type="NCBI Taxonomy" id="1494963"/>
    <lineage>
        <taxon>Bacteria</taxon>
        <taxon>Bacillati</taxon>
        <taxon>Bacillota</taxon>
        <taxon>Bacilli</taxon>
        <taxon>Bacillales</taxon>
        <taxon>Listeriaceae</taxon>
        <taxon>Listeria</taxon>
    </lineage>
</organism>
<protein>
    <submittedName>
        <fullName evidence="4">Sugar O-acetyltransferase</fullName>
    </submittedName>
</protein>
<name>A0A7X1CRB5_9LIST</name>
<dbReference type="PANTHER" id="PTHR23416:SF23">
    <property type="entry name" value="ACETYLTRANSFERASE C18B11.09C-RELATED"/>
    <property type="match status" value="1"/>
</dbReference>
<dbReference type="InterPro" id="IPR011004">
    <property type="entry name" value="Trimer_LpxA-like_sf"/>
</dbReference>
<keyword evidence="2 4" id="KW-0808">Transferase</keyword>
<dbReference type="InterPro" id="IPR001451">
    <property type="entry name" value="Hexapep"/>
</dbReference>
<dbReference type="GO" id="GO:0008374">
    <property type="term" value="F:O-acyltransferase activity"/>
    <property type="evidence" value="ECO:0007669"/>
    <property type="project" value="TreeGrafter"/>
</dbReference>
<accession>A0A7X1CRB5</accession>
<comment type="caution">
    <text evidence="4">The sequence shown here is derived from an EMBL/GenBank/DDBJ whole genome shotgun (WGS) entry which is preliminary data.</text>
</comment>
<comment type="similarity">
    <text evidence="1">Belongs to the transferase hexapeptide repeat family.</text>
</comment>
<dbReference type="RefSeq" id="WP_185411790.1">
    <property type="nucleotide sequence ID" value="NZ_JAARRE010000024.1"/>
</dbReference>
<dbReference type="SUPFAM" id="SSF51161">
    <property type="entry name" value="Trimeric LpxA-like enzymes"/>
    <property type="match status" value="1"/>
</dbReference>
<evidence type="ECO:0000313" key="4">
    <source>
        <dbReference type="EMBL" id="MBC1937901.1"/>
    </source>
</evidence>
<keyword evidence="3" id="KW-0677">Repeat</keyword>
<evidence type="ECO:0000256" key="3">
    <source>
        <dbReference type="ARBA" id="ARBA00022737"/>
    </source>
</evidence>
<dbReference type="InterPro" id="IPR051159">
    <property type="entry name" value="Hexapeptide_acetyltransf"/>
</dbReference>